<name>A0AAE1VI51_9SOLA</name>
<accession>A0AAE1VI51</accession>
<keyword evidence="3" id="KW-1185">Reference proteome</keyword>
<evidence type="ECO:0000256" key="1">
    <source>
        <dbReference type="SAM" id="MobiDB-lite"/>
    </source>
</evidence>
<protein>
    <submittedName>
        <fullName evidence="2">Uncharacterized protein</fullName>
    </submittedName>
</protein>
<proteinExistence type="predicted"/>
<dbReference type="EMBL" id="JAVYJV010000005">
    <property type="protein sequence ID" value="KAK4369922.1"/>
    <property type="molecule type" value="Genomic_DNA"/>
</dbReference>
<dbReference type="Proteomes" id="UP001291623">
    <property type="component" value="Unassembled WGS sequence"/>
</dbReference>
<evidence type="ECO:0000313" key="2">
    <source>
        <dbReference type="EMBL" id="KAK4369922.1"/>
    </source>
</evidence>
<sequence length="225" mass="25379">MNEKKRDGTNENCRGKNLPVPEPSYPDGLSERELPRHLDGTNENCRGKNLPFPETPYFLRECLSKNCLAICEIEGFTDGEWSVQRSKAIKETDVQIQKGGPCTLCDEDYVAISQKENEKSTQPYDWESENNTMLVENVTENVETHPMENEQPLVNNKEAESLSSGHTTSDYNESQTIEPQSPHESPNSNDKLTSSSNDFGAGPMQASKDTHDFLNEAEEQFRTRS</sequence>
<reference evidence="2" key="1">
    <citation type="submission" date="2023-12" db="EMBL/GenBank/DDBJ databases">
        <title>Genome assembly of Anisodus tanguticus.</title>
        <authorList>
            <person name="Wang Y.-J."/>
        </authorList>
    </citation>
    <scope>NUCLEOTIDE SEQUENCE</scope>
    <source>
        <strain evidence="2">KB-2021</strain>
        <tissue evidence="2">Leaf</tissue>
    </source>
</reference>
<feature type="region of interest" description="Disordered" evidence="1">
    <location>
        <begin position="1"/>
        <end position="41"/>
    </location>
</feature>
<evidence type="ECO:0000313" key="3">
    <source>
        <dbReference type="Proteomes" id="UP001291623"/>
    </source>
</evidence>
<feature type="region of interest" description="Disordered" evidence="1">
    <location>
        <begin position="146"/>
        <end position="225"/>
    </location>
</feature>
<feature type="compositionally biased region" description="Basic and acidic residues" evidence="1">
    <location>
        <begin position="29"/>
        <end position="40"/>
    </location>
</feature>
<feature type="compositionally biased region" description="Polar residues" evidence="1">
    <location>
        <begin position="161"/>
        <end position="198"/>
    </location>
</feature>
<comment type="caution">
    <text evidence="2">The sequence shown here is derived from an EMBL/GenBank/DDBJ whole genome shotgun (WGS) entry which is preliminary data.</text>
</comment>
<feature type="compositionally biased region" description="Basic and acidic residues" evidence="1">
    <location>
        <begin position="208"/>
        <end position="225"/>
    </location>
</feature>
<dbReference type="AlphaFoldDB" id="A0AAE1VI51"/>
<organism evidence="2 3">
    <name type="scientific">Anisodus tanguticus</name>
    <dbReference type="NCBI Taxonomy" id="243964"/>
    <lineage>
        <taxon>Eukaryota</taxon>
        <taxon>Viridiplantae</taxon>
        <taxon>Streptophyta</taxon>
        <taxon>Embryophyta</taxon>
        <taxon>Tracheophyta</taxon>
        <taxon>Spermatophyta</taxon>
        <taxon>Magnoliopsida</taxon>
        <taxon>eudicotyledons</taxon>
        <taxon>Gunneridae</taxon>
        <taxon>Pentapetalae</taxon>
        <taxon>asterids</taxon>
        <taxon>lamiids</taxon>
        <taxon>Solanales</taxon>
        <taxon>Solanaceae</taxon>
        <taxon>Solanoideae</taxon>
        <taxon>Hyoscyameae</taxon>
        <taxon>Anisodus</taxon>
    </lineage>
</organism>
<gene>
    <name evidence="2" type="ORF">RND71_009397</name>
</gene>